<accession>A0A1E8AY42</accession>
<dbReference type="RefSeq" id="WP_070146046.1">
    <property type="nucleotide sequence ID" value="NZ_LXLT01000115.1"/>
</dbReference>
<evidence type="ECO:0000313" key="2">
    <source>
        <dbReference type="EMBL" id="OFD69979.1"/>
    </source>
</evidence>
<feature type="chain" id="PRO_5009210942" evidence="1">
    <location>
        <begin position="26"/>
        <end position="259"/>
    </location>
</feature>
<dbReference type="PATRIC" id="fig|86662.25.peg.6053"/>
<dbReference type="EMBL" id="LXLT01000115">
    <property type="protein sequence ID" value="OFD69979.1"/>
    <property type="molecule type" value="Genomic_DNA"/>
</dbReference>
<keyword evidence="1" id="KW-0732">Signal</keyword>
<reference evidence="2 3" key="1">
    <citation type="submission" date="2016-05" db="EMBL/GenBank/DDBJ databases">
        <title>Bacillus thuringiensis and Bacillus weihenstephanensis as novel biocontrol agents of wilt causing Verticillium species.</title>
        <authorList>
            <person name="Hollensteiner J."/>
            <person name="Wemheuer F."/>
            <person name="Harting R."/>
            <person name="Kolarzyk A."/>
            <person name="Diaz-Valerio S."/>
            <person name="Poehlein A."/>
            <person name="Brzuszkiewicz E."/>
            <person name="Nesemann K."/>
            <person name="Braus-Stromeyer S."/>
            <person name="Braus G."/>
            <person name="Daniel R."/>
            <person name="Liesegang H."/>
        </authorList>
    </citation>
    <scope>NUCLEOTIDE SEQUENCE [LARGE SCALE GENOMIC DNA]</scope>
    <source>
        <strain evidence="2 3">GOE8</strain>
    </source>
</reference>
<organism evidence="2 3">
    <name type="scientific">Bacillus mycoides</name>
    <dbReference type="NCBI Taxonomy" id="1405"/>
    <lineage>
        <taxon>Bacteria</taxon>
        <taxon>Bacillati</taxon>
        <taxon>Bacillota</taxon>
        <taxon>Bacilli</taxon>
        <taxon>Bacillales</taxon>
        <taxon>Bacillaceae</taxon>
        <taxon>Bacillus</taxon>
        <taxon>Bacillus cereus group</taxon>
    </lineage>
</organism>
<gene>
    <name evidence="2" type="ORF">BWGOE8_58600</name>
</gene>
<protein>
    <submittedName>
        <fullName evidence="2">Uncharacterized protein</fullName>
    </submittedName>
</protein>
<sequence length="259" mass="28284">MYKKVKLSILSIIIALCTFAPSTFAAEGSELENKEVIIFEAQEIKDNNALLSRAKEGVTDNLELDKNMNTLMEVKDKNGKKVNLSKKDVQITSQKLKAVKKGAKVVESYVTTVFSEATFEKSNESISILGYDSGKGELDSTLSVYSYSRVYYEIVKGGSGNINHYDITKATGYWTLLDASTGIKNTNVTLQQWGTSTIGGTHTVNHSKKFDVGTSFSVVADAKWEPVSKATGSVVNAVMRCTITEGSSSWNVTFVNNVI</sequence>
<evidence type="ECO:0000256" key="1">
    <source>
        <dbReference type="SAM" id="SignalP"/>
    </source>
</evidence>
<dbReference type="Proteomes" id="UP000175706">
    <property type="component" value="Unassembled WGS sequence"/>
</dbReference>
<proteinExistence type="predicted"/>
<evidence type="ECO:0000313" key="3">
    <source>
        <dbReference type="Proteomes" id="UP000175706"/>
    </source>
</evidence>
<feature type="signal peptide" evidence="1">
    <location>
        <begin position="1"/>
        <end position="25"/>
    </location>
</feature>
<name>A0A1E8AY42_BACMY</name>
<comment type="caution">
    <text evidence="2">The sequence shown here is derived from an EMBL/GenBank/DDBJ whole genome shotgun (WGS) entry which is preliminary data.</text>
</comment>
<dbReference type="AlphaFoldDB" id="A0A1E8AY42"/>